<keyword evidence="2" id="KW-0732">Signal</keyword>
<feature type="region of interest" description="Disordered" evidence="1">
    <location>
        <begin position="274"/>
        <end position="339"/>
    </location>
</feature>
<reference evidence="5" key="1">
    <citation type="journal article" date="2020" name="PLoS Negl. Trop. Dis.">
        <title>High-quality nuclear genome for Sarcoptes scabiei-A critical resource for a neglected parasite.</title>
        <authorList>
            <person name="Korhonen P.K."/>
            <person name="Gasser R.B."/>
            <person name="Ma G."/>
            <person name="Wang T."/>
            <person name="Stroehlein A.J."/>
            <person name="Young N.D."/>
            <person name="Ang C.S."/>
            <person name="Fernando D.D."/>
            <person name="Lu H.C."/>
            <person name="Taylor S."/>
            <person name="Reynolds S.L."/>
            <person name="Mofiz E."/>
            <person name="Najaraj S.H."/>
            <person name="Gowda H."/>
            <person name="Madugundu A."/>
            <person name="Renuse S."/>
            <person name="Holt D."/>
            <person name="Pandey A."/>
            <person name="Papenfuss A.T."/>
            <person name="Fischer K."/>
        </authorList>
    </citation>
    <scope>NUCLEOTIDE SEQUENCE [LARGE SCALE GENOMIC DNA]</scope>
</reference>
<evidence type="ECO:0000256" key="1">
    <source>
        <dbReference type="SAM" id="MobiDB-lite"/>
    </source>
</evidence>
<dbReference type="EnsemblMetazoa" id="SSS_2494s_mrna">
    <property type="protein sequence ID" value="KAF7490675.1"/>
    <property type="gene ID" value="SSS_2494"/>
</dbReference>
<dbReference type="EMBL" id="WVUK01000062">
    <property type="protein sequence ID" value="KAF7490675.1"/>
    <property type="molecule type" value="Genomic_DNA"/>
</dbReference>
<protein>
    <submittedName>
        <fullName evidence="3 4">Uncharacterized protein</fullName>
    </submittedName>
</protein>
<dbReference type="AlphaFoldDB" id="A0A834R568"/>
<evidence type="ECO:0000313" key="3">
    <source>
        <dbReference type="EMBL" id="KAF7490675.1"/>
    </source>
</evidence>
<feature type="signal peptide" evidence="2">
    <location>
        <begin position="1"/>
        <end position="21"/>
    </location>
</feature>
<evidence type="ECO:0000313" key="4">
    <source>
        <dbReference type="EnsemblMetazoa" id="KAF7490675.1"/>
    </source>
</evidence>
<accession>A0A834R568</accession>
<dbReference type="Proteomes" id="UP000070412">
    <property type="component" value="Unassembled WGS sequence"/>
</dbReference>
<dbReference type="OrthoDB" id="6485012at2759"/>
<evidence type="ECO:0000313" key="5">
    <source>
        <dbReference type="Proteomes" id="UP000070412"/>
    </source>
</evidence>
<name>A0A834R568_SARSC</name>
<dbReference type="OMA" id="IDREIYF"/>
<keyword evidence="5" id="KW-1185">Reference proteome</keyword>
<evidence type="ECO:0000256" key="2">
    <source>
        <dbReference type="SAM" id="SignalP"/>
    </source>
</evidence>
<organism evidence="3">
    <name type="scientific">Sarcoptes scabiei</name>
    <name type="common">Itch mite</name>
    <name type="synonym">Acarus scabiei</name>
    <dbReference type="NCBI Taxonomy" id="52283"/>
    <lineage>
        <taxon>Eukaryota</taxon>
        <taxon>Metazoa</taxon>
        <taxon>Ecdysozoa</taxon>
        <taxon>Arthropoda</taxon>
        <taxon>Chelicerata</taxon>
        <taxon>Arachnida</taxon>
        <taxon>Acari</taxon>
        <taxon>Acariformes</taxon>
        <taxon>Sarcoptiformes</taxon>
        <taxon>Astigmata</taxon>
        <taxon>Psoroptidia</taxon>
        <taxon>Sarcoptoidea</taxon>
        <taxon>Sarcoptidae</taxon>
        <taxon>Sarcoptinae</taxon>
        <taxon>Sarcoptes</taxon>
    </lineage>
</organism>
<feature type="chain" id="PRO_5038259190" evidence="2">
    <location>
        <begin position="22"/>
        <end position="339"/>
    </location>
</feature>
<reference evidence="4" key="3">
    <citation type="submission" date="2022-06" db="UniProtKB">
        <authorList>
            <consortium name="EnsemblMetazoa"/>
        </authorList>
    </citation>
    <scope>IDENTIFICATION</scope>
</reference>
<reference evidence="3" key="2">
    <citation type="submission" date="2020-01" db="EMBL/GenBank/DDBJ databases">
        <authorList>
            <person name="Korhonen P.K.K."/>
            <person name="Guangxu M.G."/>
            <person name="Wang T.W."/>
            <person name="Stroehlein A.J.S."/>
            <person name="Young N.D."/>
            <person name="Ang C.-S.A."/>
            <person name="Fernando D.W.F."/>
            <person name="Lu H.L."/>
            <person name="Taylor S.T."/>
            <person name="Ehtesham M.E.M."/>
            <person name="Najaraj S.H.N."/>
            <person name="Harsha G.H.G."/>
            <person name="Madugundu A.M."/>
            <person name="Renuse S.R."/>
            <person name="Holt D.H."/>
            <person name="Pandey A.P."/>
            <person name="Papenfuss A.P."/>
            <person name="Gasser R.B.G."/>
            <person name="Fischer K.F."/>
        </authorList>
    </citation>
    <scope>NUCLEOTIDE SEQUENCE</scope>
    <source>
        <strain evidence="3">SSS_KF_BRIS2020</strain>
    </source>
</reference>
<sequence length="339" mass="40510">MLPKYLIGFLLMLFRIYSIESVLIDREIYFTRWREDPTYPNNLKYCANEDNINLLHERIRIIRDNPTRYPPTDQLSINGTLRMIQKNIDELRLNRTYFEELEQNQPWYGIAKRFLWRDVIMTCDYHLHSHHSLALEILGYANEFIYPISWTDVSSETRSTKSHASYQIDQFYEQIKSANTQLERFVQSDGKNLEFTRDMIIHSLDQLIKSTNDVLNSITKAYMYNLERNFKNSIQTRSEYDYYFMLHSKILRWNMEMTNRVKEIFMNRYAESQPSTTTTLSPWPVSSPSTLTSTPQPSSSNSLSKSLNHQSTNNHQHHYHQSQQPQQHHSNHRNRQLHD</sequence>
<feature type="compositionally biased region" description="Basic residues" evidence="1">
    <location>
        <begin position="329"/>
        <end position="339"/>
    </location>
</feature>
<proteinExistence type="predicted"/>
<feature type="compositionally biased region" description="Low complexity" evidence="1">
    <location>
        <begin position="274"/>
        <end position="314"/>
    </location>
</feature>
<gene>
    <name evidence="3" type="ORF">SSS_2494</name>
</gene>